<accession>A0A409WHF5</accession>
<dbReference type="EMBL" id="NHTK01005483">
    <property type="protein sequence ID" value="PPQ77911.1"/>
    <property type="molecule type" value="Genomic_DNA"/>
</dbReference>
<dbReference type="InParanoid" id="A0A409WHF5"/>
<name>A0A409WHF5_9AGAR</name>
<gene>
    <name evidence="2" type="ORF">CVT24_006137</name>
</gene>
<feature type="compositionally biased region" description="Acidic residues" evidence="1">
    <location>
        <begin position="169"/>
        <end position="184"/>
    </location>
</feature>
<dbReference type="AlphaFoldDB" id="A0A409WHF5"/>
<protein>
    <submittedName>
        <fullName evidence="2">Uncharacterized protein</fullName>
    </submittedName>
</protein>
<evidence type="ECO:0000313" key="2">
    <source>
        <dbReference type="EMBL" id="PPQ77911.1"/>
    </source>
</evidence>
<sequence>MIGLTGPNDTSGSHLHPADIKACEECISSVYDTSRSILQEITNIIPLPHASYQEIVTAIISEDLQWAIQRAVLHGIELGRDAQRNEDRTHLDGYRDALVLMRQERDEAMEVNSRHRDAVMSKEKELRVAKDRLVAMQMAFDDMQETMSGSLRPEYSEYPTAQTTASSSDSEESDSDFWAPDSDDDLDEYEVAQMLALMEEDFLLQREIWEAREQPAPREQEQDLNAVVSSPKPQSSPEFLQGSSTTIVPIQNTLPARTNAIVGIAEMQRLITLSQEPGQHDVVKIVHNALLTAERTPRLQRTPAQKYLLRKWRKPRCSRQGGNARPSTLPLRARPIDPELEAQVQACEHEIIVDASYFGIGYIHKGVGWVGWRFPSQAVIPLGPDKLIIMSWAEMVAVEAGLRAFVTHGHRSC</sequence>
<reference evidence="2 3" key="1">
    <citation type="journal article" date="2018" name="Evol. Lett.">
        <title>Horizontal gene cluster transfer increased hallucinogenic mushroom diversity.</title>
        <authorList>
            <person name="Reynolds H.T."/>
            <person name="Vijayakumar V."/>
            <person name="Gluck-Thaler E."/>
            <person name="Korotkin H.B."/>
            <person name="Matheny P.B."/>
            <person name="Slot J.C."/>
        </authorList>
    </citation>
    <scope>NUCLEOTIDE SEQUENCE [LARGE SCALE GENOMIC DNA]</scope>
    <source>
        <strain evidence="2 3">2629</strain>
    </source>
</reference>
<dbReference type="OrthoDB" id="2965174at2759"/>
<organism evidence="2 3">
    <name type="scientific">Panaeolus cyanescens</name>
    <dbReference type="NCBI Taxonomy" id="181874"/>
    <lineage>
        <taxon>Eukaryota</taxon>
        <taxon>Fungi</taxon>
        <taxon>Dikarya</taxon>
        <taxon>Basidiomycota</taxon>
        <taxon>Agaricomycotina</taxon>
        <taxon>Agaricomycetes</taxon>
        <taxon>Agaricomycetidae</taxon>
        <taxon>Agaricales</taxon>
        <taxon>Agaricineae</taxon>
        <taxon>Galeropsidaceae</taxon>
        <taxon>Panaeolus</taxon>
    </lineage>
</organism>
<feature type="region of interest" description="Disordered" evidence="1">
    <location>
        <begin position="154"/>
        <end position="184"/>
    </location>
</feature>
<keyword evidence="3" id="KW-1185">Reference proteome</keyword>
<proteinExistence type="predicted"/>
<comment type="caution">
    <text evidence="2">The sequence shown here is derived from an EMBL/GenBank/DDBJ whole genome shotgun (WGS) entry which is preliminary data.</text>
</comment>
<feature type="non-terminal residue" evidence="2">
    <location>
        <position position="413"/>
    </location>
</feature>
<evidence type="ECO:0000256" key="1">
    <source>
        <dbReference type="SAM" id="MobiDB-lite"/>
    </source>
</evidence>
<dbReference type="Proteomes" id="UP000284842">
    <property type="component" value="Unassembled WGS sequence"/>
</dbReference>
<evidence type="ECO:0000313" key="3">
    <source>
        <dbReference type="Proteomes" id="UP000284842"/>
    </source>
</evidence>